<dbReference type="Proteomes" id="UP001604277">
    <property type="component" value="Unassembled WGS sequence"/>
</dbReference>
<reference evidence="3" key="1">
    <citation type="submission" date="2024-07" db="EMBL/GenBank/DDBJ databases">
        <title>Two chromosome-level genome assemblies of Korean endemic species Abeliophyllum distichum and Forsythia ovata (Oleaceae).</title>
        <authorList>
            <person name="Jang H."/>
        </authorList>
    </citation>
    <scope>NUCLEOTIDE SEQUENCE [LARGE SCALE GENOMIC DNA]</scope>
</reference>
<sequence length="100" mass="10489">MVRESVPAVSQPLAGTVSAENAYNSCVTQGASPNVEGSGGTGLRASMFPGLGLGTLGGTKASGLFGARLPEFEQMQQQLTQNPNERNNERNSHSKQKEQP</sequence>
<feature type="compositionally biased region" description="Polar residues" evidence="1">
    <location>
        <begin position="74"/>
        <end position="85"/>
    </location>
</feature>
<evidence type="ECO:0000256" key="1">
    <source>
        <dbReference type="SAM" id="MobiDB-lite"/>
    </source>
</evidence>
<dbReference type="EMBL" id="JBFOLJ010000007">
    <property type="protein sequence ID" value="KAL2520778.1"/>
    <property type="molecule type" value="Genomic_DNA"/>
</dbReference>
<accession>A0ABD1U7N0</accession>
<name>A0ABD1U7N0_9LAMI</name>
<keyword evidence="3" id="KW-1185">Reference proteome</keyword>
<feature type="region of interest" description="Disordered" evidence="1">
    <location>
        <begin position="68"/>
        <end position="100"/>
    </location>
</feature>
<feature type="compositionally biased region" description="Basic and acidic residues" evidence="1">
    <location>
        <begin position="86"/>
        <end position="100"/>
    </location>
</feature>
<evidence type="ECO:0000313" key="2">
    <source>
        <dbReference type="EMBL" id="KAL2520778.1"/>
    </source>
</evidence>
<protein>
    <submittedName>
        <fullName evidence="2">Ubiquitin-like domain-containing protein</fullName>
    </submittedName>
</protein>
<proteinExistence type="predicted"/>
<organism evidence="2 3">
    <name type="scientific">Forsythia ovata</name>
    <dbReference type="NCBI Taxonomy" id="205694"/>
    <lineage>
        <taxon>Eukaryota</taxon>
        <taxon>Viridiplantae</taxon>
        <taxon>Streptophyta</taxon>
        <taxon>Embryophyta</taxon>
        <taxon>Tracheophyta</taxon>
        <taxon>Spermatophyta</taxon>
        <taxon>Magnoliopsida</taxon>
        <taxon>eudicotyledons</taxon>
        <taxon>Gunneridae</taxon>
        <taxon>Pentapetalae</taxon>
        <taxon>asterids</taxon>
        <taxon>lamiids</taxon>
        <taxon>Lamiales</taxon>
        <taxon>Oleaceae</taxon>
        <taxon>Forsythieae</taxon>
        <taxon>Forsythia</taxon>
    </lineage>
</organism>
<comment type="caution">
    <text evidence="2">The sequence shown here is derived from an EMBL/GenBank/DDBJ whole genome shotgun (WGS) entry which is preliminary data.</text>
</comment>
<dbReference type="AlphaFoldDB" id="A0ABD1U7N0"/>
<gene>
    <name evidence="2" type="ORF">Fot_24701</name>
</gene>
<evidence type="ECO:0000313" key="3">
    <source>
        <dbReference type="Proteomes" id="UP001604277"/>
    </source>
</evidence>